<dbReference type="InterPro" id="IPR008978">
    <property type="entry name" value="HSP20-like_chaperone"/>
</dbReference>
<dbReference type="PANTHER" id="PTHR11527">
    <property type="entry name" value="HEAT-SHOCK PROTEIN 20 FAMILY MEMBER"/>
    <property type="match status" value="1"/>
</dbReference>
<reference evidence="4" key="1">
    <citation type="submission" date="2022-12" db="EMBL/GenBank/DDBJ databases">
        <title>Reference genome sequencing for broad-spectrum identification of bacterial and archaeal isolates by mass spectrometry.</title>
        <authorList>
            <person name="Sekiguchi Y."/>
            <person name="Tourlousse D.M."/>
        </authorList>
    </citation>
    <scope>NUCLEOTIDE SEQUENCE</scope>
    <source>
        <strain evidence="4">ASRB1</strain>
    </source>
</reference>
<dbReference type="CDD" id="cd06464">
    <property type="entry name" value="ACD_sHsps-like"/>
    <property type="match status" value="1"/>
</dbReference>
<dbReference type="Proteomes" id="UP001144372">
    <property type="component" value="Unassembled WGS sequence"/>
</dbReference>
<dbReference type="SUPFAM" id="SSF49764">
    <property type="entry name" value="HSP20-like chaperones"/>
    <property type="match status" value="1"/>
</dbReference>
<dbReference type="InterPro" id="IPR002068">
    <property type="entry name" value="A-crystallin/Hsp20_dom"/>
</dbReference>
<dbReference type="RefSeq" id="WP_281791946.1">
    <property type="nucleotide sequence ID" value="NZ_BSDR01000001.1"/>
</dbReference>
<comment type="caution">
    <text evidence="4">The sequence shown here is derived from an EMBL/GenBank/DDBJ whole genome shotgun (WGS) entry which is preliminary data.</text>
</comment>
<evidence type="ECO:0000256" key="2">
    <source>
        <dbReference type="RuleBase" id="RU003616"/>
    </source>
</evidence>
<dbReference type="PROSITE" id="PS01031">
    <property type="entry name" value="SHSP"/>
    <property type="match status" value="1"/>
</dbReference>
<dbReference type="AlphaFoldDB" id="A0A9W6FQW7"/>
<accession>A0A9W6FQW7</accession>
<sequence>MAIVRYYNPFEFSNPFQEMARLKREVDRLFSGFMGEGPQMVTSGVFPPVNVMEDENNIYVYAELPGIQPVDIDISVVGKTLNLRGERKADEVENVNYHRRERRFGKFHKALTLSHDVNVEGVVADFKDGILKIIFPKAETAKPKKIEVKTS</sequence>
<evidence type="ECO:0000313" key="5">
    <source>
        <dbReference type="Proteomes" id="UP001144372"/>
    </source>
</evidence>
<protein>
    <submittedName>
        <fullName evidence="4">Molecular chaperone Hsp20</fullName>
    </submittedName>
</protein>
<dbReference type="Gene3D" id="2.60.40.790">
    <property type="match status" value="1"/>
</dbReference>
<keyword evidence="5" id="KW-1185">Reference proteome</keyword>
<dbReference type="EMBL" id="BSDR01000001">
    <property type="protein sequence ID" value="GLI32927.1"/>
    <property type="molecule type" value="Genomic_DNA"/>
</dbReference>
<evidence type="ECO:0000256" key="1">
    <source>
        <dbReference type="PROSITE-ProRule" id="PRU00285"/>
    </source>
</evidence>
<organism evidence="4 5">
    <name type="scientific">Desulforhabdus amnigena</name>
    <dbReference type="NCBI Taxonomy" id="40218"/>
    <lineage>
        <taxon>Bacteria</taxon>
        <taxon>Pseudomonadati</taxon>
        <taxon>Thermodesulfobacteriota</taxon>
        <taxon>Syntrophobacteria</taxon>
        <taxon>Syntrophobacterales</taxon>
        <taxon>Syntrophobacteraceae</taxon>
        <taxon>Desulforhabdus</taxon>
    </lineage>
</organism>
<feature type="domain" description="SHSP" evidence="3">
    <location>
        <begin position="40"/>
        <end position="151"/>
    </location>
</feature>
<gene>
    <name evidence="4" type="primary">hsp20</name>
    <name evidence="4" type="ORF">DAMNIGENAA_03600</name>
</gene>
<evidence type="ECO:0000313" key="4">
    <source>
        <dbReference type="EMBL" id="GLI32927.1"/>
    </source>
</evidence>
<evidence type="ECO:0000259" key="3">
    <source>
        <dbReference type="PROSITE" id="PS01031"/>
    </source>
</evidence>
<dbReference type="InterPro" id="IPR031107">
    <property type="entry name" value="Small_HSP"/>
</dbReference>
<proteinExistence type="inferred from homology"/>
<dbReference type="Pfam" id="PF00011">
    <property type="entry name" value="HSP20"/>
    <property type="match status" value="1"/>
</dbReference>
<name>A0A9W6FQW7_9BACT</name>
<comment type="similarity">
    <text evidence="1 2">Belongs to the small heat shock protein (HSP20) family.</text>
</comment>